<evidence type="ECO:0000256" key="2">
    <source>
        <dbReference type="ARBA" id="ARBA00018370"/>
    </source>
</evidence>
<evidence type="ECO:0000259" key="16">
    <source>
        <dbReference type="Pfam" id="PF13145"/>
    </source>
</evidence>
<dbReference type="GO" id="GO:0005886">
    <property type="term" value="C:plasma membrane"/>
    <property type="evidence" value="ECO:0007669"/>
    <property type="project" value="UniProtKB-SubCell"/>
</dbReference>
<evidence type="ECO:0000256" key="10">
    <source>
        <dbReference type="ARBA" id="ARBA00031484"/>
    </source>
</evidence>
<keyword evidence="3" id="KW-1003">Cell membrane</keyword>
<dbReference type="GO" id="GO:0003755">
    <property type="term" value="F:peptidyl-prolyl cis-trans isomerase activity"/>
    <property type="evidence" value="ECO:0007669"/>
    <property type="project" value="InterPro"/>
</dbReference>
<dbReference type="Gene3D" id="1.10.4030.10">
    <property type="entry name" value="Porin chaperone SurA, peptide-binding domain"/>
    <property type="match status" value="1"/>
</dbReference>
<dbReference type="InterPro" id="IPR027304">
    <property type="entry name" value="Trigger_fact/SurA_dom_sf"/>
</dbReference>
<dbReference type="Pfam" id="PF13145">
    <property type="entry name" value="Rotamase_2"/>
    <property type="match status" value="2"/>
</dbReference>
<dbReference type="OrthoDB" id="9768393at2"/>
<evidence type="ECO:0000256" key="4">
    <source>
        <dbReference type="ARBA" id="ARBA00022519"/>
    </source>
</evidence>
<organism evidence="17 18">
    <name type="scientific">Martelella alba</name>
    <dbReference type="NCBI Taxonomy" id="2590451"/>
    <lineage>
        <taxon>Bacteria</taxon>
        <taxon>Pseudomonadati</taxon>
        <taxon>Pseudomonadota</taxon>
        <taxon>Alphaproteobacteria</taxon>
        <taxon>Hyphomicrobiales</taxon>
        <taxon>Aurantimonadaceae</taxon>
        <taxon>Martelella</taxon>
    </lineage>
</organism>
<keyword evidence="18" id="KW-1185">Reference proteome</keyword>
<evidence type="ECO:0000256" key="5">
    <source>
        <dbReference type="ARBA" id="ARBA00022692"/>
    </source>
</evidence>
<dbReference type="AlphaFoldDB" id="A0A506UID3"/>
<evidence type="ECO:0000256" key="7">
    <source>
        <dbReference type="ARBA" id="ARBA00023136"/>
    </source>
</evidence>
<comment type="subcellular location">
    <subcellularLocation>
        <location evidence="1">Cell inner membrane</location>
        <topology evidence="1">Single-pass type II membrane protein</topology>
        <orientation evidence="1">Periplasmic side</orientation>
    </subcellularLocation>
</comment>
<reference evidence="17 18" key="1">
    <citation type="submission" date="2019-06" db="EMBL/GenBank/DDBJ databases">
        <authorList>
            <person name="Li M."/>
        </authorList>
    </citation>
    <scope>NUCLEOTIDE SEQUENCE [LARGE SCALE GENOMIC DNA]</scope>
    <source>
        <strain evidence="17 18">BGMRC2036</strain>
    </source>
</reference>
<evidence type="ECO:0000256" key="14">
    <source>
        <dbReference type="SAM" id="Coils"/>
    </source>
</evidence>
<dbReference type="PANTHER" id="PTHR47529">
    <property type="entry name" value="PEPTIDYL-PROLYL CIS-TRANS ISOMERASE D"/>
    <property type="match status" value="1"/>
</dbReference>
<evidence type="ECO:0000256" key="6">
    <source>
        <dbReference type="ARBA" id="ARBA00022989"/>
    </source>
</evidence>
<feature type="coiled-coil region" evidence="14">
    <location>
        <begin position="488"/>
        <end position="515"/>
    </location>
</feature>
<keyword evidence="14" id="KW-0175">Coiled coil</keyword>
<keyword evidence="4" id="KW-0997">Cell inner membrane</keyword>
<dbReference type="RefSeq" id="WP_141147020.1">
    <property type="nucleotide sequence ID" value="NZ_VHLG01000001.1"/>
</dbReference>
<evidence type="ECO:0000256" key="3">
    <source>
        <dbReference type="ARBA" id="ARBA00022475"/>
    </source>
</evidence>
<protein>
    <recommendedName>
        <fullName evidence="2">Parvulin-like PPIase</fullName>
    </recommendedName>
    <alternativeName>
        <fullName evidence="9">Peptidyl-prolyl cis-trans isomerase plp</fullName>
    </alternativeName>
    <alternativeName>
        <fullName evidence="12">Periplasmic chaperone PpiD</fullName>
    </alternativeName>
    <alternativeName>
        <fullName evidence="13">Periplasmic folding chaperone</fullName>
    </alternativeName>
    <alternativeName>
        <fullName evidence="10">Rotamase plp</fullName>
    </alternativeName>
</protein>
<comment type="caution">
    <text evidence="17">The sequence shown here is derived from an EMBL/GenBank/DDBJ whole genome shotgun (WGS) entry which is preliminary data.</text>
</comment>
<accession>A0A506UID3</accession>
<dbReference type="Pfam" id="PF13624">
    <property type="entry name" value="SurA_N_3"/>
    <property type="match status" value="1"/>
</dbReference>
<dbReference type="EMBL" id="VHLG01000001">
    <property type="protein sequence ID" value="TPW33085.1"/>
    <property type="molecule type" value="Genomic_DNA"/>
</dbReference>
<evidence type="ECO:0000256" key="1">
    <source>
        <dbReference type="ARBA" id="ARBA00004382"/>
    </source>
</evidence>
<proteinExistence type="inferred from homology"/>
<evidence type="ECO:0000256" key="12">
    <source>
        <dbReference type="ARBA" id="ARBA00040743"/>
    </source>
</evidence>
<dbReference type="SUPFAM" id="SSF54534">
    <property type="entry name" value="FKBP-like"/>
    <property type="match status" value="1"/>
</dbReference>
<evidence type="ECO:0000256" key="13">
    <source>
        <dbReference type="ARBA" id="ARBA00042775"/>
    </source>
</evidence>
<feature type="transmembrane region" description="Helical" evidence="15">
    <location>
        <begin position="12"/>
        <end position="30"/>
    </location>
</feature>
<gene>
    <name evidence="17" type="ORF">FJU08_00500</name>
</gene>
<keyword evidence="17" id="KW-0413">Isomerase</keyword>
<dbReference type="SUPFAM" id="SSF109998">
    <property type="entry name" value="Triger factor/SurA peptide-binding domain-like"/>
    <property type="match status" value="1"/>
</dbReference>
<keyword evidence="6 15" id="KW-1133">Transmembrane helix</keyword>
<evidence type="ECO:0000256" key="15">
    <source>
        <dbReference type="SAM" id="Phobius"/>
    </source>
</evidence>
<dbReference type="PANTHER" id="PTHR47529:SF1">
    <property type="entry name" value="PERIPLASMIC CHAPERONE PPID"/>
    <property type="match status" value="1"/>
</dbReference>
<keyword evidence="7 15" id="KW-0472">Membrane</keyword>
<comment type="similarity">
    <text evidence="11">Belongs to the PpiD chaperone family.</text>
</comment>
<evidence type="ECO:0000256" key="9">
    <source>
        <dbReference type="ARBA" id="ARBA00030642"/>
    </source>
</evidence>
<dbReference type="InterPro" id="IPR046357">
    <property type="entry name" value="PPIase_dom_sf"/>
</dbReference>
<dbReference type="InterPro" id="IPR052029">
    <property type="entry name" value="PpiD_chaperone"/>
</dbReference>
<feature type="domain" description="PpiC" evidence="16">
    <location>
        <begin position="247"/>
        <end position="368"/>
    </location>
</feature>
<feature type="domain" description="PpiC" evidence="16">
    <location>
        <begin position="388"/>
        <end position="482"/>
    </location>
</feature>
<dbReference type="Gene3D" id="3.10.50.40">
    <property type="match status" value="1"/>
</dbReference>
<evidence type="ECO:0000313" key="17">
    <source>
        <dbReference type="EMBL" id="TPW33085.1"/>
    </source>
</evidence>
<keyword evidence="8" id="KW-0143">Chaperone</keyword>
<keyword evidence="5 15" id="KW-0812">Transmembrane</keyword>
<sequence>MLDVMRKGAQTWVAKLLLIVLVVSFGIWGVSSSLLSGSSDVVIKVGDQEVSTNEFRLAYQRQLNSLSQQYGRQLTSEQARMLGVDQQVYAQLIAGAALDQIASEMKLGLSEDRLAQIIAEDKAFQGANGQFSRQQFTALLRNAGLNEDDYVAATSKIAVRSQIVDALADGFAPPKTLVDAIREFRTQSRVVDYLVLTNAFIDPIKSPGDDVLKPWFEARKPIYKAPEYRAISYVELQPADIADPGAVSDADVKADYESRIGNYTTPEKRTIEQLTFANQADAEAAAEALKDGSKTFDQLVKDQGATIDDVSLGTFAKGELPNAAVDEAAFSIQKSGGTSGVVQGAFGPVIVRVSNITPESVASFDSVKAQIRQDLAIQQASDDILNVENQYDDLRASGKTLAEAAEALNLKPKTIDNVDSSGLDPSGDEVADVPLGTQLISAAFAAEQGTENLPLRLSDGGYVWYEVTGVTPSRDRTFDEVRSKVEADWAAAEQKKELEAKAKELQAEVEAGTSLEDIASDLAISVQQSKPIRRNSQDPDLGPDAITAAFSGQLSTVATAPRDNGNEQILLKVTAIVDTGDAIASNADEQSINQVATAAGDDILDEMVNKLRSEYGVNINQTLAQQITNM</sequence>
<evidence type="ECO:0000256" key="11">
    <source>
        <dbReference type="ARBA" id="ARBA00038408"/>
    </source>
</evidence>
<evidence type="ECO:0000256" key="8">
    <source>
        <dbReference type="ARBA" id="ARBA00023186"/>
    </source>
</evidence>
<evidence type="ECO:0000313" key="18">
    <source>
        <dbReference type="Proteomes" id="UP000318801"/>
    </source>
</evidence>
<dbReference type="Proteomes" id="UP000318801">
    <property type="component" value="Unassembled WGS sequence"/>
</dbReference>
<dbReference type="InterPro" id="IPR000297">
    <property type="entry name" value="PPIase_PpiC"/>
</dbReference>
<name>A0A506UID3_9HYPH</name>